<evidence type="ECO:0000259" key="2">
    <source>
        <dbReference type="Pfam" id="PF11127"/>
    </source>
</evidence>
<protein>
    <submittedName>
        <fullName evidence="3">DUF2892 domain-containing protein</fullName>
    </submittedName>
</protein>
<keyword evidence="1" id="KW-0812">Transmembrane</keyword>
<proteinExistence type="predicted"/>
<keyword evidence="1" id="KW-1133">Transmembrane helix</keyword>
<gene>
    <name evidence="3" type="ORF">OO017_13320</name>
</gene>
<dbReference type="RefSeq" id="WP_266052994.1">
    <property type="nucleotide sequence ID" value="NZ_JAPFQO010000008.1"/>
</dbReference>
<evidence type="ECO:0000313" key="4">
    <source>
        <dbReference type="Proteomes" id="UP001207228"/>
    </source>
</evidence>
<evidence type="ECO:0000256" key="1">
    <source>
        <dbReference type="SAM" id="Phobius"/>
    </source>
</evidence>
<sequence length="73" mass="7924">MKKNMGNTDRIIRLILAVLVAVLYFTGTLTGTVGILLLVFAGVFVLTSLVGFCPLYTLIGIDTCPKTSSRHHQ</sequence>
<accession>A0ABT3RHL0</accession>
<reference evidence="3 4" key="1">
    <citation type="submission" date="2022-11" db="EMBL/GenBank/DDBJ databases">
        <title>The characterization of three novel Bacteroidetes species and genomic analysis of their roles in tidal elemental geochemical cycles.</title>
        <authorList>
            <person name="Ma K.-J."/>
        </authorList>
    </citation>
    <scope>NUCLEOTIDE SEQUENCE [LARGE SCALE GENOMIC DNA]</scope>
    <source>
        <strain evidence="3 4">M82</strain>
    </source>
</reference>
<name>A0ABT3RHL0_9BACT</name>
<dbReference type="Proteomes" id="UP001207228">
    <property type="component" value="Unassembled WGS sequence"/>
</dbReference>
<comment type="caution">
    <text evidence="3">The sequence shown here is derived from an EMBL/GenBank/DDBJ whole genome shotgun (WGS) entry which is preliminary data.</text>
</comment>
<evidence type="ECO:0000313" key="3">
    <source>
        <dbReference type="EMBL" id="MCX2740931.1"/>
    </source>
</evidence>
<dbReference type="InterPro" id="IPR021309">
    <property type="entry name" value="YgaP-like_TM"/>
</dbReference>
<feature type="transmembrane region" description="Helical" evidence="1">
    <location>
        <begin position="12"/>
        <end position="29"/>
    </location>
</feature>
<dbReference type="Pfam" id="PF11127">
    <property type="entry name" value="YgaP-like_TM"/>
    <property type="match status" value="1"/>
</dbReference>
<keyword evidence="1" id="KW-0472">Membrane</keyword>
<dbReference type="EMBL" id="JAPFQO010000008">
    <property type="protein sequence ID" value="MCX2740931.1"/>
    <property type="molecule type" value="Genomic_DNA"/>
</dbReference>
<feature type="transmembrane region" description="Helical" evidence="1">
    <location>
        <begin position="35"/>
        <end position="61"/>
    </location>
</feature>
<keyword evidence="4" id="KW-1185">Reference proteome</keyword>
<organism evidence="3 4">
    <name type="scientific">Pontibacter anaerobius</name>
    <dbReference type="NCBI Taxonomy" id="2993940"/>
    <lineage>
        <taxon>Bacteria</taxon>
        <taxon>Pseudomonadati</taxon>
        <taxon>Bacteroidota</taxon>
        <taxon>Cytophagia</taxon>
        <taxon>Cytophagales</taxon>
        <taxon>Hymenobacteraceae</taxon>
        <taxon>Pontibacter</taxon>
    </lineage>
</organism>
<feature type="domain" description="Inner membrane protein YgaP-like transmembrane" evidence="2">
    <location>
        <begin position="1"/>
        <end position="66"/>
    </location>
</feature>